<dbReference type="InterPro" id="IPR011990">
    <property type="entry name" value="TPR-like_helical_dom_sf"/>
</dbReference>
<gene>
    <name evidence="4" type="ORF">BROFUL_01753</name>
</gene>
<dbReference type="InterPro" id="IPR019734">
    <property type="entry name" value="TPR_rpt"/>
</dbReference>
<evidence type="ECO:0000313" key="5">
    <source>
        <dbReference type="Proteomes" id="UP000034954"/>
    </source>
</evidence>
<proteinExistence type="predicted"/>
<feature type="compositionally biased region" description="Polar residues" evidence="3">
    <location>
        <begin position="186"/>
        <end position="195"/>
    </location>
</feature>
<dbReference type="AlphaFoldDB" id="A0A0M2UX17"/>
<evidence type="ECO:0000256" key="1">
    <source>
        <dbReference type="PROSITE-ProRule" id="PRU00339"/>
    </source>
</evidence>
<dbReference type="Gene3D" id="1.25.40.10">
    <property type="entry name" value="Tetratricopeptide repeat domain"/>
    <property type="match status" value="1"/>
</dbReference>
<dbReference type="PROSITE" id="PS50005">
    <property type="entry name" value="TPR"/>
    <property type="match status" value="1"/>
</dbReference>
<dbReference type="Pfam" id="PF13414">
    <property type="entry name" value="TPR_11"/>
    <property type="match status" value="1"/>
</dbReference>
<evidence type="ECO:0000256" key="2">
    <source>
        <dbReference type="SAM" id="Coils"/>
    </source>
</evidence>
<dbReference type="EMBL" id="LAQJ01000182">
    <property type="protein sequence ID" value="KKO19526.1"/>
    <property type="molecule type" value="Genomic_DNA"/>
</dbReference>
<reference evidence="4 5" key="1">
    <citation type="journal article" date="2013" name="BMC Microbiol.">
        <title>Identification of the type II cytochrome c maturation pathway in anammox bacteria by comparative genomics.</title>
        <authorList>
            <person name="Ferousi C."/>
            <person name="Speth D.R."/>
            <person name="Reimann J."/>
            <person name="Op den Camp H.J."/>
            <person name="Allen J.W."/>
            <person name="Keltjens J.T."/>
            <person name="Jetten M.S."/>
        </authorList>
    </citation>
    <scope>NUCLEOTIDE SEQUENCE [LARGE SCALE GENOMIC DNA]</scope>
    <source>
        <strain evidence="4">RU1</strain>
    </source>
</reference>
<organism evidence="4 5">
    <name type="scientific">Candidatus Brocadia fulgida</name>
    <dbReference type="NCBI Taxonomy" id="380242"/>
    <lineage>
        <taxon>Bacteria</taxon>
        <taxon>Pseudomonadati</taxon>
        <taxon>Planctomycetota</taxon>
        <taxon>Candidatus Brocadiia</taxon>
        <taxon>Candidatus Brocadiales</taxon>
        <taxon>Candidatus Brocadiaceae</taxon>
        <taxon>Candidatus Brocadia</taxon>
    </lineage>
</organism>
<sequence>MITRKFQKFHCVVKALLFVIVMQPFTGKISSGEENAYKYSKQAERFKKSSFSRFQTDLHRALYKLEEKSDNLEAMNQNLEGRVNMLSSENDKLSKAHTQMRVKQATLEKEQARMKKQAASLEAAYKKLSNRAYAVKAPKKTKSVAQKKSGKKTTQKKTSVTKKGAAKTKMATKTGKKTPQSEKTETTSSPDSYSQRVADVTKPEEVKGAEDYGLDIKKTNEKGIEYGKKGMYDEAIREFQKVASAEPNLANVHYNLGLAYKKKGMRTEADREFAEYERLKGQNN</sequence>
<evidence type="ECO:0000313" key="4">
    <source>
        <dbReference type="EMBL" id="KKO19526.1"/>
    </source>
</evidence>
<name>A0A0M2UX17_9BACT</name>
<feature type="coiled-coil region" evidence="2">
    <location>
        <begin position="58"/>
        <end position="131"/>
    </location>
</feature>
<comment type="caution">
    <text evidence="4">The sequence shown here is derived from an EMBL/GenBank/DDBJ whole genome shotgun (WGS) entry which is preliminary data.</text>
</comment>
<keyword evidence="5" id="KW-1185">Reference proteome</keyword>
<dbReference type="Proteomes" id="UP000034954">
    <property type="component" value="Unassembled WGS sequence"/>
</dbReference>
<dbReference type="SUPFAM" id="SSF48452">
    <property type="entry name" value="TPR-like"/>
    <property type="match status" value="1"/>
</dbReference>
<protein>
    <submittedName>
        <fullName evidence="4">Uncharacterized protein</fullName>
    </submittedName>
</protein>
<keyword evidence="1" id="KW-0802">TPR repeat</keyword>
<feature type="region of interest" description="Disordered" evidence="3">
    <location>
        <begin position="135"/>
        <end position="202"/>
    </location>
</feature>
<accession>A0A0M2UX17</accession>
<keyword evidence="2" id="KW-0175">Coiled coil</keyword>
<feature type="compositionally biased region" description="Low complexity" evidence="3">
    <location>
        <begin position="156"/>
        <end position="173"/>
    </location>
</feature>
<evidence type="ECO:0000256" key="3">
    <source>
        <dbReference type="SAM" id="MobiDB-lite"/>
    </source>
</evidence>
<feature type="repeat" description="TPR" evidence="1">
    <location>
        <begin position="216"/>
        <end position="249"/>
    </location>
</feature>